<feature type="transmembrane region" description="Helical" evidence="1">
    <location>
        <begin position="208"/>
        <end position="227"/>
    </location>
</feature>
<dbReference type="InterPro" id="IPR005804">
    <property type="entry name" value="FA_desaturase_dom"/>
</dbReference>
<feature type="domain" description="Fatty acid desaturase" evidence="2">
    <location>
        <begin position="52"/>
        <end position="294"/>
    </location>
</feature>
<evidence type="ECO:0000313" key="3">
    <source>
        <dbReference type="EMBL" id="MDP4095853.1"/>
    </source>
</evidence>
<sequence length="351" mass="40379">MSRNDILSSLKKKVAPYEQINEKSSLFQLVNTLVPLIALWYAAYLSLAVSYWLTLPITILASGFVVRTFIIFHDCGHQSFFKSRRANDILGTITGVITLCPYIQWKNTHAIHHATSSNLDKRGTGDMWVLTVEEYAQASFWTRAAYRVYRNPFTMFVAGPIYVFLFSYRFNRKGAKRKEKLNTYLTNISIVTLYALLCWAVGWQAFVLIQAPIFFVSGMLGIWLFYVQHQFEESYFEHDEEWSYVNAAVEGSSYYKLPKPLQWITGNIGFHHVHHLSPKVPNYNLEKAHNATPPLQKATTITIGTSLKSLRFRLWDEERKAFVGYSSVKRKVRLPDAAANRLITKPNVQGK</sequence>
<feature type="transmembrane region" description="Helical" evidence="1">
    <location>
        <begin position="26"/>
        <end position="43"/>
    </location>
</feature>
<name>A0ABT9FM93_9BACL</name>
<dbReference type="CDD" id="cd03507">
    <property type="entry name" value="Delta12-FADS-like"/>
    <property type="match status" value="1"/>
</dbReference>
<proteinExistence type="predicted"/>
<comment type="caution">
    <text evidence="3">The sequence shown here is derived from an EMBL/GenBank/DDBJ whole genome shotgun (WGS) entry which is preliminary data.</text>
</comment>
<evidence type="ECO:0000256" key="1">
    <source>
        <dbReference type="SAM" id="Phobius"/>
    </source>
</evidence>
<dbReference type="Pfam" id="PF00487">
    <property type="entry name" value="FA_desaturase"/>
    <property type="match status" value="1"/>
</dbReference>
<dbReference type="PANTHER" id="PTHR19353:SF73">
    <property type="entry name" value="FATTY ACID DESATURASE"/>
    <property type="match status" value="1"/>
</dbReference>
<gene>
    <name evidence="3" type="ORF">OIN60_03485</name>
</gene>
<keyword evidence="1" id="KW-0812">Transmembrane</keyword>
<feature type="transmembrane region" description="Helical" evidence="1">
    <location>
        <begin position="183"/>
        <end position="202"/>
    </location>
</feature>
<organism evidence="3 4">
    <name type="scientific">Paenibacillus zeirhizosphaerae</name>
    <dbReference type="NCBI Taxonomy" id="2987519"/>
    <lineage>
        <taxon>Bacteria</taxon>
        <taxon>Bacillati</taxon>
        <taxon>Bacillota</taxon>
        <taxon>Bacilli</taxon>
        <taxon>Bacillales</taxon>
        <taxon>Paenibacillaceae</taxon>
        <taxon>Paenibacillus</taxon>
    </lineage>
</organism>
<feature type="transmembrane region" description="Helical" evidence="1">
    <location>
        <begin position="49"/>
        <end position="73"/>
    </location>
</feature>
<keyword evidence="4" id="KW-1185">Reference proteome</keyword>
<protein>
    <submittedName>
        <fullName evidence="3">Fatty acid desaturase</fullName>
    </submittedName>
</protein>
<evidence type="ECO:0000313" key="4">
    <source>
        <dbReference type="Proteomes" id="UP001241848"/>
    </source>
</evidence>
<dbReference type="PANTHER" id="PTHR19353">
    <property type="entry name" value="FATTY ACID DESATURASE 2"/>
    <property type="match status" value="1"/>
</dbReference>
<dbReference type="EMBL" id="JAPCKK010000006">
    <property type="protein sequence ID" value="MDP4095853.1"/>
    <property type="molecule type" value="Genomic_DNA"/>
</dbReference>
<dbReference type="RefSeq" id="WP_305753487.1">
    <property type="nucleotide sequence ID" value="NZ_JAPCKK010000006.1"/>
</dbReference>
<dbReference type="Proteomes" id="UP001241848">
    <property type="component" value="Unassembled WGS sequence"/>
</dbReference>
<feature type="transmembrane region" description="Helical" evidence="1">
    <location>
        <begin position="153"/>
        <end position="171"/>
    </location>
</feature>
<keyword evidence="1" id="KW-0472">Membrane</keyword>
<evidence type="ECO:0000259" key="2">
    <source>
        <dbReference type="Pfam" id="PF00487"/>
    </source>
</evidence>
<keyword evidence="1" id="KW-1133">Transmembrane helix</keyword>
<dbReference type="InterPro" id="IPR012171">
    <property type="entry name" value="Fatty_acid_desaturase"/>
</dbReference>
<accession>A0ABT9FM93</accession>
<reference evidence="3 4" key="1">
    <citation type="submission" date="2022-10" db="EMBL/GenBank/DDBJ databases">
        <title>Paenibacillus description and whole genome data of maize root bacterial community.</title>
        <authorList>
            <person name="Marton D."/>
            <person name="Farkas M."/>
            <person name="Cserhati M."/>
        </authorList>
    </citation>
    <scope>NUCLEOTIDE SEQUENCE [LARGE SCALE GENOMIC DNA]</scope>
    <source>
        <strain evidence="3 4">P96</strain>
    </source>
</reference>